<feature type="region of interest" description="Disordered" evidence="1">
    <location>
        <begin position="23"/>
        <end position="43"/>
    </location>
</feature>
<dbReference type="EMBL" id="JAXCGZ010010531">
    <property type="protein sequence ID" value="KAK7075501.1"/>
    <property type="molecule type" value="Genomic_DNA"/>
</dbReference>
<feature type="non-terminal residue" evidence="2">
    <location>
        <position position="411"/>
    </location>
</feature>
<comment type="caution">
    <text evidence="2">The sequence shown here is derived from an EMBL/GenBank/DDBJ whole genome shotgun (WGS) entry which is preliminary data.</text>
</comment>
<reference evidence="2 3" key="1">
    <citation type="submission" date="2023-11" db="EMBL/GenBank/DDBJ databases">
        <title>Halocaridina rubra genome assembly.</title>
        <authorList>
            <person name="Smith C."/>
        </authorList>
    </citation>
    <scope>NUCLEOTIDE SEQUENCE [LARGE SCALE GENOMIC DNA]</scope>
    <source>
        <strain evidence="2">EP-1</strain>
        <tissue evidence="2">Whole</tissue>
    </source>
</reference>
<gene>
    <name evidence="2" type="ORF">SK128_015384</name>
</gene>
<organism evidence="2 3">
    <name type="scientific">Halocaridina rubra</name>
    <name type="common">Hawaiian red shrimp</name>
    <dbReference type="NCBI Taxonomy" id="373956"/>
    <lineage>
        <taxon>Eukaryota</taxon>
        <taxon>Metazoa</taxon>
        <taxon>Ecdysozoa</taxon>
        <taxon>Arthropoda</taxon>
        <taxon>Crustacea</taxon>
        <taxon>Multicrustacea</taxon>
        <taxon>Malacostraca</taxon>
        <taxon>Eumalacostraca</taxon>
        <taxon>Eucarida</taxon>
        <taxon>Decapoda</taxon>
        <taxon>Pleocyemata</taxon>
        <taxon>Caridea</taxon>
        <taxon>Atyoidea</taxon>
        <taxon>Atyidae</taxon>
        <taxon>Halocaridina</taxon>
    </lineage>
</organism>
<proteinExistence type="predicted"/>
<feature type="region of interest" description="Disordered" evidence="1">
    <location>
        <begin position="268"/>
        <end position="392"/>
    </location>
</feature>
<protein>
    <submittedName>
        <fullName evidence="2">Uncharacterized protein</fullName>
    </submittedName>
</protein>
<evidence type="ECO:0000256" key="1">
    <source>
        <dbReference type="SAM" id="MobiDB-lite"/>
    </source>
</evidence>
<accession>A0AAN9A0A4</accession>
<keyword evidence="3" id="KW-1185">Reference proteome</keyword>
<dbReference type="Proteomes" id="UP001381693">
    <property type="component" value="Unassembled WGS sequence"/>
</dbReference>
<sequence length="411" mass="45069">MEKPPRKYEKVPQNDTVLMELTSDPSAHRSFDEVDYPESGPIPHCKALATLEEEADDDLQSQDTTLPIKCSTASHSIVVDYIGHYPDLLDMTRTKAVSPTQITYHTLDPSQITIPSEWQYSYVQPKDYGNYPEAYVHAQPRPGHMTLPRRHRLPSWSGQTLTEHETLLTSQDDVKLKILDHFSDTLGPRSTAAGTTCSDITQPPLRAVKLYAPHPPQPPISPSSLPPYYAQVSCNSQLSHTQLRNQGATLPCSTPNMLDSSGSMKLPFHKHSQSQMPLCSPAPSDASAVHAASPSYHTNKTSHTSNHSKVNNHGIPSNRSHADSRYDVSPNSSKHNNYNDMNGKINANSSDSGVDTSPVPTVTIVSGKKVLPKPPPKPSAAKWLSVSSTSDLRKSIVIGDSSRVFQDEGQD</sequence>
<dbReference type="AlphaFoldDB" id="A0AAN9A0A4"/>
<name>A0AAN9A0A4_HALRR</name>
<evidence type="ECO:0000313" key="3">
    <source>
        <dbReference type="Proteomes" id="UP001381693"/>
    </source>
</evidence>
<evidence type="ECO:0000313" key="2">
    <source>
        <dbReference type="EMBL" id="KAK7075501.1"/>
    </source>
</evidence>
<feature type="compositionally biased region" description="Polar residues" evidence="1">
    <location>
        <begin position="295"/>
        <end position="319"/>
    </location>
</feature>
<feature type="compositionally biased region" description="Polar residues" evidence="1">
    <location>
        <begin position="329"/>
        <end position="364"/>
    </location>
</feature>